<protein>
    <submittedName>
        <fullName evidence="1">Uncharacterized protein</fullName>
    </submittedName>
</protein>
<organism evidence="1 2">
    <name type="scientific">Hygrophoropsis aurantiaca</name>
    <dbReference type="NCBI Taxonomy" id="72124"/>
    <lineage>
        <taxon>Eukaryota</taxon>
        <taxon>Fungi</taxon>
        <taxon>Dikarya</taxon>
        <taxon>Basidiomycota</taxon>
        <taxon>Agaricomycotina</taxon>
        <taxon>Agaricomycetes</taxon>
        <taxon>Agaricomycetidae</taxon>
        <taxon>Boletales</taxon>
        <taxon>Coniophorineae</taxon>
        <taxon>Hygrophoropsidaceae</taxon>
        <taxon>Hygrophoropsis</taxon>
    </lineage>
</organism>
<reference evidence="1" key="1">
    <citation type="journal article" date="2021" name="New Phytol.">
        <title>Evolutionary innovations through gain and loss of genes in the ectomycorrhizal Boletales.</title>
        <authorList>
            <person name="Wu G."/>
            <person name="Miyauchi S."/>
            <person name="Morin E."/>
            <person name="Kuo A."/>
            <person name="Drula E."/>
            <person name="Varga T."/>
            <person name="Kohler A."/>
            <person name="Feng B."/>
            <person name="Cao Y."/>
            <person name="Lipzen A."/>
            <person name="Daum C."/>
            <person name="Hundley H."/>
            <person name="Pangilinan J."/>
            <person name="Johnson J."/>
            <person name="Barry K."/>
            <person name="LaButti K."/>
            <person name="Ng V."/>
            <person name="Ahrendt S."/>
            <person name="Min B."/>
            <person name="Choi I.G."/>
            <person name="Park H."/>
            <person name="Plett J.M."/>
            <person name="Magnuson J."/>
            <person name="Spatafora J.W."/>
            <person name="Nagy L.G."/>
            <person name="Henrissat B."/>
            <person name="Grigoriev I.V."/>
            <person name="Yang Z.L."/>
            <person name="Xu J."/>
            <person name="Martin F.M."/>
        </authorList>
    </citation>
    <scope>NUCLEOTIDE SEQUENCE</scope>
    <source>
        <strain evidence="1">ATCC 28755</strain>
    </source>
</reference>
<gene>
    <name evidence="1" type="ORF">BJ138DRAFT_853159</name>
</gene>
<dbReference type="Proteomes" id="UP000790377">
    <property type="component" value="Unassembled WGS sequence"/>
</dbReference>
<keyword evidence="2" id="KW-1185">Reference proteome</keyword>
<dbReference type="EMBL" id="MU268335">
    <property type="protein sequence ID" value="KAH7904885.1"/>
    <property type="molecule type" value="Genomic_DNA"/>
</dbReference>
<name>A0ACB7ZUJ6_9AGAM</name>
<accession>A0ACB7ZUJ6</accession>
<comment type="caution">
    <text evidence="1">The sequence shown here is derived from an EMBL/GenBank/DDBJ whole genome shotgun (WGS) entry which is preliminary data.</text>
</comment>
<sequence length="146" mass="16762">MDVEDILESQRSGHRILEVYECLWDKKSSCGLWVPGDRTQLGWHLQHWHGVKMGDRQEMQCLWEDSPERCGGLQQENIPRHIWTVHLSSARVQCSECSSTLSRPDAFQRHQTRQNTVCQRATGIRVPGRGHTVDVNAWPGLSQPHA</sequence>
<evidence type="ECO:0000313" key="2">
    <source>
        <dbReference type="Proteomes" id="UP000790377"/>
    </source>
</evidence>
<proteinExistence type="predicted"/>
<evidence type="ECO:0000313" key="1">
    <source>
        <dbReference type="EMBL" id="KAH7904885.1"/>
    </source>
</evidence>